<feature type="region of interest" description="Disordered" evidence="1">
    <location>
        <begin position="19"/>
        <end position="78"/>
    </location>
</feature>
<reference evidence="2 3" key="1">
    <citation type="submission" date="2019-04" db="EMBL/GenBank/DDBJ databases">
        <title>Genome sequencing of Clostridium botulinum Groups I-IV and Clostridium butyricum.</title>
        <authorList>
            <person name="Brunt J."/>
            <person name="Van Vliet A.H.M."/>
            <person name="Stringer S.C."/>
            <person name="Carter A.T."/>
            <person name="Peck M.W."/>
        </authorList>
    </citation>
    <scope>NUCLEOTIDE SEQUENCE [LARGE SCALE GENOMIC DNA]</scope>
    <source>
        <strain evidence="2 3">Colworth BL30</strain>
    </source>
</reference>
<feature type="compositionally biased region" description="Low complexity" evidence="1">
    <location>
        <begin position="22"/>
        <end position="71"/>
    </location>
</feature>
<sequence length="78" mass="8105">MNNNKYFAENMNAVSTKVGSYTNQNMGQNNQQAGSQATSTNAPEATSTATSQAASTNASQATSTKTSAAYSNQNTKKS</sequence>
<dbReference type="AlphaFoldDB" id="A0A846J9X2"/>
<evidence type="ECO:0000256" key="1">
    <source>
        <dbReference type="SAM" id="MobiDB-lite"/>
    </source>
</evidence>
<evidence type="ECO:0000313" key="3">
    <source>
        <dbReference type="Proteomes" id="UP000480039"/>
    </source>
</evidence>
<name>A0A846J9X2_CLOBO</name>
<comment type="caution">
    <text evidence="2">The sequence shown here is derived from an EMBL/GenBank/DDBJ whole genome shotgun (WGS) entry which is preliminary data.</text>
</comment>
<dbReference type="EMBL" id="SWQE01000012">
    <property type="protein sequence ID" value="NFJ10322.1"/>
    <property type="molecule type" value="Genomic_DNA"/>
</dbReference>
<protein>
    <submittedName>
        <fullName evidence="2">Uncharacterized protein</fullName>
    </submittedName>
</protein>
<accession>A0A846J9X2</accession>
<gene>
    <name evidence="2" type="ORF">FC871_17990</name>
</gene>
<evidence type="ECO:0000313" key="2">
    <source>
        <dbReference type="EMBL" id="NFJ10322.1"/>
    </source>
</evidence>
<organism evidence="2 3">
    <name type="scientific">Clostridium botulinum</name>
    <dbReference type="NCBI Taxonomy" id="1491"/>
    <lineage>
        <taxon>Bacteria</taxon>
        <taxon>Bacillati</taxon>
        <taxon>Bacillota</taxon>
        <taxon>Clostridia</taxon>
        <taxon>Eubacteriales</taxon>
        <taxon>Clostridiaceae</taxon>
        <taxon>Clostridium</taxon>
    </lineage>
</organism>
<proteinExistence type="predicted"/>
<dbReference type="Proteomes" id="UP000480039">
    <property type="component" value="Unassembled WGS sequence"/>
</dbReference>